<comment type="caution">
    <text evidence="2">The sequence shown here is derived from an EMBL/GenBank/DDBJ whole genome shotgun (WGS) entry which is preliminary data.</text>
</comment>
<evidence type="ECO:0000256" key="1">
    <source>
        <dbReference type="SAM" id="SignalP"/>
    </source>
</evidence>
<dbReference type="EMBL" id="JAUIRO010000005">
    <property type="protein sequence ID" value="KAK0712938.1"/>
    <property type="molecule type" value="Genomic_DNA"/>
</dbReference>
<accession>A0AA40DV63</accession>
<feature type="chain" id="PRO_5041228233" evidence="1">
    <location>
        <begin position="20"/>
        <end position="108"/>
    </location>
</feature>
<sequence length="108" mass="12120">MNLTLLSLFNAALLGVAYADIPFRYRFYLSPNCSHDNPAISTWPRINQDPLNGKLGGCYSGPTGTDWQRVELDESFSGTRYGVLVFCDAQCQGRDMTQYLIFSRPNIS</sequence>
<feature type="signal peptide" evidence="1">
    <location>
        <begin position="1"/>
        <end position="19"/>
    </location>
</feature>
<dbReference type="AlphaFoldDB" id="A0AA40DV63"/>
<reference evidence="2" key="1">
    <citation type="submission" date="2023-06" db="EMBL/GenBank/DDBJ databases">
        <title>Genome-scale phylogeny and comparative genomics of the fungal order Sordariales.</title>
        <authorList>
            <consortium name="Lawrence Berkeley National Laboratory"/>
            <person name="Hensen N."/>
            <person name="Bonometti L."/>
            <person name="Westerberg I."/>
            <person name="Brannstrom I.O."/>
            <person name="Guillou S."/>
            <person name="Cros-Aarteil S."/>
            <person name="Calhoun S."/>
            <person name="Haridas S."/>
            <person name="Kuo A."/>
            <person name="Mondo S."/>
            <person name="Pangilinan J."/>
            <person name="Riley R."/>
            <person name="LaButti K."/>
            <person name="Andreopoulos B."/>
            <person name="Lipzen A."/>
            <person name="Chen C."/>
            <person name="Yanf M."/>
            <person name="Daum C."/>
            <person name="Ng V."/>
            <person name="Clum A."/>
            <person name="Steindorff A."/>
            <person name="Ohm R."/>
            <person name="Martin F."/>
            <person name="Silar P."/>
            <person name="Natvig D."/>
            <person name="Lalanne C."/>
            <person name="Gautier V."/>
            <person name="Ament-velasquez S.L."/>
            <person name="Kruys A."/>
            <person name="Hutchinson M.I."/>
            <person name="Powell A.J."/>
            <person name="Barry K."/>
            <person name="Miller A.N."/>
            <person name="Grigoriev I.V."/>
            <person name="Debuchy R."/>
            <person name="Gladieux P."/>
            <person name="Thoren M.H."/>
            <person name="Johannesson H."/>
        </authorList>
    </citation>
    <scope>NUCLEOTIDE SEQUENCE</scope>
    <source>
        <strain evidence="2">SMH2392-1A</strain>
    </source>
</reference>
<keyword evidence="1" id="KW-0732">Signal</keyword>
<gene>
    <name evidence="2" type="ORF">B0T26DRAFT_677339</name>
</gene>
<dbReference type="GeneID" id="85323360"/>
<name>A0AA40DV63_9PEZI</name>
<dbReference type="Proteomes" id="UP001172101">
    <property type="component" value="Unassembled WGS sequence"/>
</dbReference>
<dbReference type="RefSeq" id="XP_060294261.1">
    <property type="nucleotide sequence ID" value="XM_060440090.1"/>
</dbReference>
<protein>
    <submittedName>
        <fullName evidence="2">Uncharacterized protein</fullName>
    </submittedName>
</protein>
<evidence type="ECO:0000313" key="2">
    <source>
        <dbReference type="EMBL" id="KAK0712938.1"/>
    </source>
</evidence>
<organism evidence="2 3">
    <name type="scientific">Lasiosphaeria miniovina</name>
    <dbReference type="NCBI Taxonomy" id="1954250"/>
    <lineage>
        <taxon>Eukaryota</taxon>
        <taxon>Fungi</taxon>
        <taxon>Dikarya</taxon>
        <taxon>Ascomycota</taxon>
        <taxon>Pezizomycotina</taxon>
        <taxon>Sordariomycetes</taxon>
        <taxon>Sordariomycetidae</taxon>
        <taxon>Sordariales</taxon>
        <taxon>Lasiosphaeriaceae</taxon>
        <taxon>Lasiosphaeria</taxon>
    </lineage>
</organism>
<proteinExistence type="predicted"/>
<evidence type="ECO:0000313" key="3">
    <source>
        <dbReference type="Proteomes" id="UP001172101"/>
    </source>
</evidence>
<keyword evidence="3" id="KW-1185">Reference proteome</keyword>